<evidence type="ECO:0000256" key="1">
    <source>
        <dbReference type="ARBA" id="ARBA00004571"/>
    </source>
</evidence>
<evidence type="ECO:0000256" key="2">
    <source>
        <dbReference type="ARBA" id="ARBA00022448"/>
    </source>
</evidence>
<dbReference type="PANTHER" id="PTHR30069:SF28">
    <property type="entry name" value="TONB-DEPENDENT RECEPTOR YNCD-RELATED"/>
    <property type="match status" value="1"/>
</dbReference>
<reference evidence="8" key="1">
    <citation type="submission" date="2022-05" db="EMBL/GenBank/DDBJ databases">
        <authorList>
            <person name="Jo J.-H."/>
            <person name="Im W.-T."/>
        </authorList>
    </citation>
    <scope>NUCLEOTIDE SEQUENCE</scope>
    <source>
        <strain evidence="8">RG327</strain>
    </source>
</reference>
<dbReference type="Proteomes" id="UP001165343">
    <property type="component" value="Unassembled WGS sequence"/>
</dbReference>
<accession>A0ABT0RD89</accession>
<comment type="subcellular location">
    <subcellularLocation>
        <location evidence="1">Cell outer membrane</location>
        <topology evidence="1">Multi-pass membrane protein</topology>
    </subcellularLocation>
</comment>
<evidence type="ECO:0000256" key="5">
    <source>
        <dbReference type="ARBA" id="ARBA00023136"/>
    </source>
</evidence>
<feature type="domain" description="Outer membrane protein beta-barrel" evidence="7">
    <location>
        <begin position="292"/>
        <end position="638"/>
    </location>
</feature>
<dbReference type="Pfam" id="PF14905">
    <property type="entry name" value="OMP_b-brl_3"/>
    <property type="match status" value="1"/>
</dbReference>
<evidence type="ECO:0000256" key="3">
    <source>
        <dbReference type="ARBA" id="ARBA00022452"/>
    </source>
</evidence>
<keyword evidence="6" id="KW-0998">Cell outer membrane</keyword>
<proteinExistence type="predicted"/>
<protein>
    <submittedName>
        <fullName evidence="8">Outer membrane beta-barrel protein</fullName>
    </submittedName>
</protein>
<evidence type="ECO:0000259" key="7">
    <source>
        <dbReference type="Pfam" id="PF14905"/>
    </source>
</evidence>
<comment type="caution">
    <text evidence="8">The sequence shown here is derived from an EMBL/GenBank/DDBJ whole genome shotgun (WGS) entry which is preliminary data.</text>
</comment>
<keyword evidence="2" id="KW-0813">Transport</keyword>
<keyword evidence="4" id="KW-0812">Transmembrane</keyword>
<dbReference type="PANTHER" id="PTHR30069">
    <property type="entry name" value="TONB-DEPENDENT OUTER MEMBRANE RECEPTOR"/>
    <property type="match status" value="1"/>
</dbReference>
<evidence type="ECO:0000313" key="9">
    <source>
        <dbReference type="Proteomes" id="UP001165343"/>
    </source>
</evidence>
<keyword evidence="3" id="KW-1134">Transmembrane beta strand</keyword>
<gene>
    <name evidence="8" type="ORF">LZ519_02665</name>
</gene>
<evidence type="ECO:0000256" key="4">
    <source>
        <dbReference type="ARBA" id="ARBA00022692"/>
    </source>
</evidence>
<sequence length="677" mass="74927">MNSAPKSSRTLQYEASFFTPFAPRTALDIARQVPGFSLDLGNTDVRGFAGAVGNVVINGARPSAKSESLETLLSRIPASRVTRVEVGPGDLYGADYAGKGQVLNIVMSAVAGFDGEVSASANRHFRGNIVPNADITALIKRGDSSFNLSAGTGRNDYSEEGSDDLFAFATGDLLEHRRKINDIRQHDPFLSGSWALEHGDNNAIHVNARWSPSTFFLRQSNHVTPTVGAERDDQLIQDYKNPVIELGGDISRPLGSGAIKFVGLATRRKRDNFDASYNRGVGGSPLLGGFEQIQEAKLQETIGRLSYSKPKLLGFSFETGLEVAYNKLDSQLDLFLLDDEGGRTHFDLPIESATVSELRGEGYVNAGRSLSKTVRIDLGLRYEASKLKVRGDALADRTLKFLKPSVTLDWRPGGGWHTQASLRRTVAQLNFYDFISSAELSSDRINGGNADLQPQRTWEARLLAEKPILGDGLVKLELGYDLVSMLQDRILVSTPEGDFDAPGNLGTGKRMFADFNLDAPLGKFGLSGVRWKAQLTLQRTRVEDPISHEQRRWTDFWPAWQWYTELRRDHGAFSYGFAVSDRDKFYLFRTDEIYSNWNGGPYATAFAEYRPDKRTTIRLDLDNILDTNATANRLLFRPNRTNPDPRFQEIRERNIHTSVGLTIKRSFGGGGAGKPKG</sequence>
<evidence type="ECO:0000313" key="8">
    <source>
        <dbReference type="EMBL" id="MCL6678222.1"/>
    </source>
</evidence>
<dbReference type="InterPro" id="IPR039426">
    <property type="entry name" value="TonB-dep_rcpt-like"/>
</dbReference>
<dbReference type="RefSeq" id="WP_249867187.1">
    <property type="nucleotide sequence ID" value="NZ_JAMGBC010000001.1"/>
</dbReference>
<dbReference type="SUPFAM" id="SSF56935">
    <property type="entry name" value="Porins"/>
    <property type="match status" value="1"/>
</dbReference>
<name>A0ABT0RD89_9SPHN</name>
<keyword evidence="9" id="KW-1185">Reference proteome</keyword>
<dbReference type="InterPro" id="IPR041700">
    <property type="entry name" value="OMP_b-brl_3"/>
</dbReference>
<organism evidence="8 9">
    <name type="scientific">Sphingomonas anseongensis</name>
    <dbReference type="NCBI Taxonomy" id="2908207"/>
    <lineage>
        <taxon>Bacteria</taxon>
        <taxon>Pseudomonadati</taxon>
        <taxon>Pseudomonadota</taxon>
        <taxon>Alphaproteobacteria</taxon>
        <taxon>Sphingomonadales</taxon>
        <taxon>Sphingomonadaceae</taxon>
        <taxon>Sphingomonas</taxon>
    </lineage>
</organism>
<evidence type="ECO:0000256" key="6">
    <source>
        <dbReference type="ARBA" id="ARBA00023237"/>
    </source>
</evidence>
<dbReference type="Gene3D" id="2.40.170.20">
    <property type="entry name" value="TonB-dependent receptor, beta-barrel domain"/>
    <property type="match status" value="1"/>
</dbReference>
<dbReference type="InterPro" id="IPR036942">
    <property type="entry name" value="Beta-barrel_TonB_sf"/>
</dbReference>
<keyword evidence="5" id="KW-0472">Membrane</keyword>
<dbReference type="EMBL" id="JAMGBC010000001">
    <property type="protein sequence ID" value="MCL6678222.1"/>
    <property type="molecule type" value="Genomic_DNA"/>
</dbReference>